<dbReference type="GO" id="GO:0005634">
    <property type="term" value="C:nucleus"/>
    <property type="evidence" value="ECO:0007669"/>
    <property type="project" value="TreeGrafter"/>
</dbReference>
<dbReference type="GO" id="GO:0005524">
    <property type="term" value="F:ATP binding"/>
    <property type="evidence" value="ECO:0007669"/>
    <property type="project" value="InterPro"/>
</dbReference>
<dbReference type="Proteomes" id="UP000053573">
    <property type="component" value="Unassembled WGS sequence"/>
</dbReference>
<dbReference type="InterPro" id="IPR011009">
    <property type="entry name" value="Kinase-like_dom_sf"/>
</dbReference>
<dbReference type="Gene3D" id="1.10.510.10">
    <property type="entry name" value="Transferase(Phosphotransferase) domain 1"/>
    <property type="match status" value="2"/>
</dbReference>
<evidence type="ECO:0000259" key="1">
    <source>
        <dbReference type="PROSITE" id="PS50011"/>
    </source>
</evidence>
<dbReference type="PANTHER" id="PTHR44167">
    <property type="entry name" value="OVARIAN-SPECIFIC SERINE/THREONINE-PROTEIN KINASE LOK-RELATED"/>
    <property type="match status" value="1"/>
</dbReference>
<dbReference type="InterPro" id="IPR008271">
    <property type="entry name" value="Ser/Thr_kinase_AS"/>
</dbReference>
<evidence type="ECO:0000313" key="3">
    <source>
        <dbReference type="Proteomes" id="UP000053573"/>
    </source>
</evidence>
<dbReference type="InterPro" id="IPR000719">
    <property type="entry name" value="Prot_kinase_dom"/>
</dbReference>
<dbReference type="GO" id="GO:0005737">
    <property type="term" value="C:cytoplasm"/>
    <property type="evidence" value="ECO:0007669"/>
    <property type="project" value="TreeGrafter"/>
</dbReference>
<dbReference type="PROSITE" id="PS50011">
    <property type="entry name" value="PROTEIN_KINASE_DOM"/>
    <property type="match status" value="1"/>
</dbReference>
<dbReference type="SMART" id="SM00220">
    <property type="entry name" value="S_TKc"/>
    <property type="match status" value="1"/>
</dbReference>
<dbReference type="SUPFAM" id="SSF56112">
    <property type="entry name" value="Protein kinase-like (PK-like)"/>
    <property type="match status" value="1"/>
</dbReference>
<organism evidence="2 3">
    <name type="scientific">Blastomyces silverae</name>
    <dbReference type="NCBI Taxonomy" id="2060906"/>
    <lineage>
        <taxon>Eukaryota</taxon>
        <taxon>Fungi</taxon>
        <taxon>Dikarya</taxon>
        <taxon>Ascomycota</taxon>
        <taxon>Pezizomycotina</taxon>
        <taxon>Eurotiomycetes</taxon>
        <taxon>Eurotiomycetidae</taxon>
        <taxon>Onygenales</taxon>
        <taxon>Ajellomycetaceae</taxon>
        <taxon>Blastomyces</taxon>
    </lineage>
</organism>
<keyword evidence="3" id="KW-1185">Reference proteome</keyword>
<gene>
    <name evidence="2" type="ORF">EMPG_12490</name>
</gene>
<name>A0A0H1BNA5_9EURO</name>
<sequence>MFSSFNEDVQPRLCESPFLRLPHDVIPDKWIFVYKYMKDDCLSLVRKQISMQARKQILKASLRGIAELHSHDIVHLDIKPDNIMIKLPRWRSPEGHFKGELNKPSDIFSFAAVCLYAMLGQIIFGDDEDLRKHASQERIEWAHDTCKVGDEESQLSGSWDFFGDDRVAAYHSYKPFSEWPWPNVTDDKFKDLIGRMANLDPQKRATNSARSLGALHPWFC</sequence>
<dbReference type="GO" id="GO:0004674">
    <property type="term" value="F:protein serine/threonine kinase activity"/>
    <property type="evidence" value="ECO:0007669"/>
    <property type="project" value="TreeGrafter"/>
</dbReference>
<proteinExistence type="predicted"/>
<dbReference type="Pfam" id="PF00069">
    <property type="entry name" value="Pkinase"/>
    <property type="match status" value="1"/>
</dbReference>
<feature type="domain" description="Protein kinase" evidence="1">
    <location>
        <begin position="1"/>
        <end position="219"/>
    </location>
</feature>
<reference evidence="3" key="1">
    <citation type="journal article" date="2015" name="PLoS Genet.">
        <title>The dynamic genome and transcriptome of the human fungal pathogen Blastomyces and close relative Emmonsia.</title>
        <authorList>
            <person name="Munoz J.F."/>
            <person name="Gauthier G.M."/>
            <person name="Desjardins C.A."/>
            <person name="Gallo J.E."/>
            <person name="Holder J."/>
            <person name="Sullivan T.D."/>
            <person name="Marty A.J."/>
            <person name="Carmen J.C."/>
            <person name="Chen Z."/>
            <person name="Ding L."/>
            <person name="Gujja S."/>
            <person name="Magrini V."/>
            <person name="Misas E."/>
            <person name="Mitreva M."/>
            <person name="Priest M."/>
            <person name="Saif S."/>
            <person name="Whiston E.A."/>
            <person name="Young S."/>
            <person name="Zeng Q."/>
            <person name="Goldman W.E."/>
            <person name="Mardis E.R."/>
            <person name="Taylor J.W."/>
            <person name="McEwen J.G."/>
            <person name="Clay O.K."/>
            <person name="Klein B.S."/>
            <person name="Cuomo C.A."/>
        </authorList>
    </citation>
    <scope>NUCLEOTIDE SEQUENCE [LARGE SCALE GENOMIC DNA]</scope>
    <source>
        <strain evidence="3">UAMH 139</strain>
    </source>
</reference>
<dbReference type="PANTHER" id="PTHR44167:SF18">
    <property type="entry name" value="PROTEIN KINASE DOMAIN-CONTAINING PROTEIN"/>
    <property type="match status" value="1"/>
</dbReference>
<dbReference type="STRING" id="2060906.A0A0H1BNA5"/>
<dbReference type="OrthoDB" id="4062651at2759"/>
<comment type="caution">
    <text evidence="2">The sequence shown here is derived from an EMBL/GenBank/DDBJ whole genome shotgun (WGS) entry which is preliminary data.</text>
</comment>
<dbReference type="EMBL" id="LDEV01000878">
    <property type="protein sequence ID" value="KLJ12497.1"/>
    <property type="molecule type" value="Genomic_DNA"/>
</dbReference>
<protein>
    <recommendedName>
        <fullName evidence="1">Protein kinase domain-containing protein</fullName>
    </recommendedName>
</protein>
<dbReference type="PROSITE" id="PS00108">
    <property type="entry name" value="PROTEIN_KINASE_ST"/>
    <property type="match status" value="1"/>
</dbReference>
<evidence type="ECO:0000313" key="2">
    <source>
        <dbReference type="EMBL" id="KLJ12497.1"/>
    </source>
</evidence>
<dbReference type="GO" id="GO:0044773">
    <property type="term" value="P:mitotic DNA damage checkpoint signaling"/>
    <property type="evidence" value="ECO:0007669"/>
    <property type="project" value="TreeGrafter"/>
</dbReference>
<dbReference type="AlphaFoldDB" id="A0A0H1BNA5"/>
<accession>A0A0H1BNA5</accession>